<dbReference type="Gene3D" id="3.30.420.10">
    <property type="entry name" value="Ribonuclease H-like superfamily/Ribonuclease H"/>
    <property type="match status" value="1"/>
</dbReference>
<name>A0A6H5HBC6_9HEMI</name>
<dbReference type="GO" id="GO:0003676">
    <property type="term" value="F:nucleic acid binding"/>
    <property type="evidence" value="ECO:0007669"/>
    <property type="project" value="InterPro"/>
</dbReference>
<protein>
    <recommendedName>
        <fullName evidence="1">RNase H type-1 domain-containing protein</fullName>
    </recommendedName>
</protein>
<dbReference type="InterPro" id="IPR002156">
    <property type="entry name" value="RNaseH_domain"/>
</dbReference>
<evidence type="ECO:0000313" key="3">
    <source>
        <dbReference type="Proteomes" id="UP000479000"/>
    </source>
</evidence>
<proteinExistence type="predicted"/>
<dbReference type="OrthoDB" id="421040at2759"/>
<reference evidence="2 3" key="1">
    <citation type="submission" date="2020-02" db="EMBL/GenBank/DDBJ databases">
        <authorList>
            <person name="Ferguson B K."/>
        </authorList>
    </citation>
    <scope>NUCLEOTIDE SEQUENCE [LARGE SCALE GENOMIC DNA]</scope>
</reference>
<accession>A0A6H5HBC6</accession>
<sequence>MITNFHKVELYSKKTTIYGAEQEGLSMALDHIRYQHVDHTDQKFVILTDSKSTVDALKGVKKGTQIPHNLIPIIGKLNDFLRQDREIIIQWIPSHVEGIQGNYLADRAAFHAAESSTIDPLARTTYLDLQPTLQEKIKKDWSTEYDRLTLESGTWTKSILQNPLSRPWFHNKTFQPRITTSINRLILGHGCTQKFKYLMKKINDYKCQFCLPSEYENDLYHIFDCCKYKKLNKPIYKATQFSKRIFKTPFGQP</sequence>
<dbReference type="GO" id="GO:0004523">
    <property type="term" value="F:RNA-DNA hybrid ribonuclease activity"/>
    <property type="evidence" value="ECO:0007669"/>
    <property type="project" value="InterPro"/>
</dbReference>
<evidence type="ECO:0000259" key="1">
    <source>
        <dbReference type="PROSITE" id="PS50879"/>
    </source>
</evidence>
<dbReference type="Pfam" id="PF00075">
    <property type="entry name" value="RNase_H"/>
    <property type="match status" value="1"/>
</dbReference>
<gene>
    <name evidence="2" type="ORF">NTEN_LOCUS17805</name>
</gene>
<dbReference type="InterPro" id="IPR012337">
    <property type="entry name" value="RNaseH-like_sf"/>
</dbReference>
<dbReference type="AlphaFoldDB" id="A0A6H5HBC6"/>
<feature type="domain" description="RNase H type-1" evidence="1">
    <location>
        <begin position="1"/>
        <end position="114"/>
    </location>
</feature>
<dbReference type="Proteomes" id="UP000479000">
    <property type="component" value="Unassembled WGS sequence"/>
</dbReference>
<dbReference type="CDD" id="cd09276">
    <property type="entry name" value="Rnase_HI_RT_non_LTR"/>
    <property type="match status" value="1"/>
</dbReference>
<dbReference type="EMBL" id="CADCXU010026212">
    <property type="protein sequence ID" value="CAB0013194.1"/>
    <property type="molecule type" value="Genomic_DNA"/>
</dbReference>
<dbReference type="InterPro" id="IPR036397">
    <property type="entry name" value="RNaseH_sf"/>
</dbReference>
<evidence type="ECO:0000313" key="2">
    <source>
        <dbReference type="EMBL" id="CAB0013194.1"/>
    </source>
</evidence>
<keyword evidence="3" id="KW-1185">Reference proteome</keyword>
<dbReference type="SUPFAM" id="SSF53098">
    <property type="entry name" value="Ribonuclease H-like"/>
    <property type="match status" value="1"/>
</dbReference>
<organism evidence="2 3">
    <name type="scientific">Nesidiocoris tenuis</name>
    <dbReference type="NCBI Taxonomy" id="355587"/>
    <lineage>
        <taxon>Eukaryota</taxon>
        <taxon>Metazoa</taxon>
        <taxon>Ecdysozoa</taxon>
        <taxon>Arthropoda</taxon>
        <taxon>Hexapoda</taxon>
        <taxon>Insecta</taxon>
        <taxon>Pterygota</taxon>
        <taxon>Neoptera</taxon>
        <taxon>Paraneoptera</taxon>
        <taxon>Hemiptera</taxon>
        <taxon>Heteroptera</taxon>
        <taxon>Panheteroptera</taxon>
        <taxon>Cimicomorpha</taxon>
        <taxon>Miridae</taxon>
        <taxon>Dicyphina</taxon>
        <taxon>Nesidiocoris</taxon>
    </lineage>
</organism>
<dbReference type="PROSITE" id="PS50879">
    <property type="entry name" value="RNASE_H_1"/>
    <property type="match status" value="1"/>
</dbReference>